<comment type="caution">
    <text evidence="12">The sequence shown here is derived from an EMBL/GenBank/DDBJ whole genome shotgun (WGS) entry which is preliminary data.</text>
</comment>
<dbReference type="Gene3D" id="3.40.1010.10">
    <property type="entry name" value="Cobalt-precorrin-4 Transmethylase, Domain 1"/>
    <property type="match status" value="1"/>
</dbReference>
<dbReference type="InterPro" id="IPR050161">
    <property type="entry name" value="Siro_Cobalamin_biosynth"/>
</dbReference>
<dbReference type="RefSeq" id="WP_071387947.1">
    <property type="nucleotide sequence ID" value="NZ_MLQS01000001.1"/>
</dbReference>
<evidence type="ECO:0000256" key="9">
    <source>
        <dbReference type="RuleBase" id="RU003960"/>
    </source>
</evidence>
<evidence type="ECO:0000259" key="11">
    <source>
        <dbReference type="Pfam" id="PF02602"/>
    </source>
</evidence>
<dbReference type="FunFam" id="3.40.1010.10:FF:000001">
    <property type="entry name" value="Siroheme synthase"/>
    <property type="match status" value="1"/>
</dbReference>
<evidence type="ECO:0000256" key="6">
    <source>
        <dbReference type="ARBA" id="ARBA00022691"/>
    </source>
</evidence>
<dbReference type="Gene3D" id="3.30.950.10">
    <property type="entry name" value="Methyltransferase, Cobalt-precorrin-4 Transmethylase, Domain 2"/>
    <property type="match status" value="1"/>
</dbReference>
<keyword evidence="5 9" id="KW-0808">Transferase</keyword>
<dbReference type="InterPro" id="IPR035996">
    <property type="entry name" value="4pyrrol_Methylase_sf"/>
</dbReference>
<evidence type="ECO:0000256" key="2">
    <source>
        <dbReference type="ARBA" id="ARBA00012162"/>
    </source>
</evidence>
<dbReference type="FunFam" id="3.30.950.10:FF:000001">
    <property type="entry name" value="Siroheme synthase"/>
    <property type="match status" value="1"/>
</dbReference>
<evidence type="ECO:0000313" key="12">
    <source>
        <dbReference type="EMBL" id="OIJ21328.1"/>
    </source>
</evidence>
<dbReference type="InterPro" id="IPR003043">
    <property type="entry name" value="Uropor_MeTrfase_CS"/>
</dbReference>
<keyword evidence="4 9" id="KW-0489">Methyltransferase</keyword>
<evidence type="ECO:0000256" key="3">
    <source>
        <dbReference type="ARBA" id="ARBA00018323"/>
    </source>
</evidence>
<proteinExistence type="inferred from homology"/>
<dbReference type="Pfam" id="PF02602">
    <property type="entry name" value="HEM4"/>
    <property type="match status" value="1"/>
</dbReference>
<dbReference type="PANTHER" id="PTHR45790:SF3">
    <property type="entry name" value="S-ADENOSYL-L-METHIONINE-DEPENDENT UROPORPHYRINOGEN III METHYLTRANSFERASE, CHLOROPLASTIC"/>
    <property type="match status" value="1"/>
</dbReference>
<dbReference type="STRING" id="472963.BKP45_00675"/>
<keyword evidence="13" id="KW-1185">Reference proteome</keyword>
<feature type="domain" description="Tetrapyrrole biosynthesis uroporphyrinogen III synthase" evidence="11">
    <location>
        <begin position="268"/>
        <end position="357"/>
    </location>
</feature>
<dbReference type="SUPFAM" id="SSF53790">
    <property type="entry name" value="Tetrapyrrole methylase"/>
    <property type="match status" value="1"/>
</dbReference>
<evidence type="ECO:0000259" key="10">
    <source>
        <dbReference type="Pfam" id="PF00590"/>
    </source>
</evidence>
<sequence>MNKGKVYLVGAGPGDKQLITVKGLQCIQKADVILYDRLVNPLLLEEAPVGVELIYCGKLPKQHIVRQEKINELLVTKSKKGKTVVRLKGGDPSVFGRVGEEAEVLAQNEIEFEIVPGITSGIAASSYAGIPVTHRDYATSFAVVTGHDKSKDGVPHIDWKSLAKGIDTIAFYMGIGNLAYITSQLIRHGKSKQTPVILIQWGTYGHQQTLEGTLQTISQKAEEERFQNPAITLVGPVVSLREKLKWFEKKTLSGKSIVLARTTAGEGEVAQKLTTLGADVFQFPRFESQSLLFDKSTKRKFQKVTHYKQVLFTCPTSVDLFFEALSLYGMDIRSIQGTFFAKSIKTENALKKYGCTSQPDSELSFSSNLLMIGGKTSDRAPVPLNRRLDYLALHQTKLVEQSVETLRRLETEKMMNTVIFPSAKSVEVFIDTLQANKINTNDYFANKTIITFGEKSHQAAQVAGLKVDDCLSKPSIDELIKTLTSQKVLQ</sequence>
<dbReference type="InterPro" id="IPR006366">
    <property type="entry name" value="CobA/CysG_C"/>
</dbReference>
<dbReference type="NCBIfam" id="TIGR01469">
    <property type="entry name" value="cobA_cysG_Cterm"/>
    <property type="match status" value="1"/>
</dbReference>
<evidence type="ECO:0000256" key="4">
    <source>
        <dbReference type="ARBA" id="ARBA00022603"/>
    </source>
</evidence>
<evidence type="ECO:0000256" key="7">
    <source>
        <dbReference type="ARBA" id="ARBA00023244"/>
    </source>
</evidence>
<dbReference type="SUPFAM" id="SSF69618">
    <property type="entry name" value="HemD-like"/>
    <property type="match status" value="1"/>
</dbReference>
<dbReference type="Gene3D" id="3.40.50.10090">
    <property type="match status" value="3"/>
</dbReference>
<dbReference type="InterPro" id="IPR000878">
    <property type="entry name" value="4pyrrol_Mease"/>
</dbReference>
<dbReference type="PANTHER" id="PTHR45790">
    <property type="entry name" value="SIROHEME SYNTHASE-RELATED"/>
    <property type="match status" value="1"/>
</dbReference>
<dbReference type="EC" id="2.1.1.107" evidence="2"/>
<dbReference type="Pfam" id="PF00590">
    <property type="entry name" value="TP_methylase"/>
    <property type="match status" value="1"/>
</dbReference>
<dbReference type="InterPro" id="IPR003754">
    <property type="entry name" value="4pyrrol_synth_uPrphyn_synth"/>
</dbReference>
<dbReference type="GO" id="GO:0004852">
    <property type="term" value="F:uroporphyrinogen-III synthase activity"/>
    <property type="evidence" value="ECO:0007669"/>
    <property type="project" value="InterPro"/>
</dbReference>
<dbReference type="InterPro" id="IPR036108">
    <property type="entry name" value="4pyrrol_syn_uPrphyn_synt_sf"/>
</dbReference>
<accession>A0A1S2M9C1</accession>
<evidence type="ECO:0000256" key="1">
    <source>
        <dbReference type="ARBA" id="ARBA00005879"/>
    </source>
</evidence>
<evidence type="ECO:0000256" key="5">
    <source>
        <dbReference type="ARBA" id="ARBA00022679"/>
    </source>
</evidence>
<dbReference type="AlphaFoldDB" id="A0A1S2M9C1"/>
<dbReference type="CDD" id="cd11642">
    <property type="entry name" value="SUMT"/>
    <property type="match status" value="1"/>
</dbReference>
<organism evidence="12 13">
    <name type="scientific">Anaerobacillus alkalidiazotrophicus</name>
    <dbReference type="NCBI Taxonomy" id="472963"/>
    <lineage>
        <taxon>Bacteria</taxon>
        <taxon>Bacillati</taxon>
        <taxon>Bacillota</taxon>
        <taxon>Bacilli</taxon>
        <taxon>Bacillales</taxon>
        <taxon>Bacillaceae</taxon>
        <taxon>Anaerobacillus</taxon>
    </lineage>
</organism>
<dbReference type="InterPro" id="IPR014776">
    <property type="entry name" value="4pyrrole_Mease_sub2"/>
</dbReference>
<evidence type="ECO:0000256" key="8">
    <source>
        <dbReference type="ARBA" id="ARBA00079776"/>
    </source>
</evidence>
<evidence type="ECO:0000313" key="13">
    <source>
        <dbReference type="Proteomes" id="UP000180057"/>
    </source>
</evidence>
<dbReference type="OrthoDB" id="9815856at2"/>
<protein>
    <recommendedName>
        <fullName evidence="3">Uroporphyrinogen-III C-methyltransferase</fullName>
        <ecNumber evidence="2">2.1.1.107</ecNumber>
    </recommendedName>
    <alternativeName>
        <fullName evidence="8">Uroporphyrinogen III methylase</fullName>
    </alternativeName>
</protein>
<dbReference type="PROSITE" id="PS00840">
    <property type="entry name" value="SUMT_2"/>
    <property type="match status" value="1"/>
</dbReference>
<comment type="similarity">
    <text evidence="1 9">Belongs to the precorrin methyltransferase family.</text>
</comment>
<reference evidence="12 13" key="1">
    <citation type="submission" date="2016-10" db="EMBL/GenBank/DDBJ databases">
        <title>Draft genome sequences of four alkaliphilic bacteria belonging to the Anaerobacillus genus.</title>
        <authorList>
            <person name="Bassil N.M."/>
            <person name="Lloyd J.R."/>
        </authorList>
    </citation>
    <scope>NUCLEOTIDE SEQUENCE [LARGE SCALE GENOMIC DNA]</scope>
    <source>
        <strain evidence="12 13">DSM 22531</strain>
    </source>
</reference>
<keyword evidence="7" id="KW-0627">Porphyrin biosynthesis</keyword>
<name>A0A1S2M9C1_9BACI</name>
<dbReference type="NCBIfam" id="NF004790">
    <property type="entry name" value="PRK06136.1"/>
    <property type="match status" value="1"/>
</dbReference>
<dbReference type="PROSITE" id="PS00839">
    <property type="entry name" value="SUMT_1"/>
    <property type="match status" value="1"/>
</dbReference>
<dbReference type="GO" id="GO:0032259">
    <property type="term" value="P:methylation"/>
    <property type="evidence" value="ECO:0007669"/>
    <property type="project" value="UniProtKB-KW"/>
</dbReference>
<keyword evidence="6" id="KW-0949">S-adenosyl-L-methionine</keyword>
<dbReference type="GO" id="GO:0004851">
    <property type="term" value="F:uroporphyrin-III C-methyltransferase activity"/>
    <property type="evidence" value="ECO:0007669"/>
    <property type="project" value="UniProtKB-EC"/>
</dbReference>
<dbReference type="InterPro" id="IPR014777">
    <property type="entry name" value="4pyrrole_Mease_sub1"/>
</dbReference>
<dbReference type="GO" id="GO:0019354">
    <property type="term" value="P:siroheme biosynthetic process"/>
    <property type="evidence" value="ECO:0007669"/>
    <property type="project" value="InterPro"/>
</dbReference>
<dbReference type="EMBL" id="MLQS01000001">
    <property type="protein sequence ID" value="OIJ21328.1"/>
    <property type="molecule type" value="Genomic_DNA"/>
</dbReference>
<gene>
    <name evidence="12" type="ORF">BKP45_00675</name>
</gene>
<feature type="domain" description="Tetrapyrrole methylase" evidence="10">
    <location>
        <begin position="5"/>
        <end position="217"/>
    </location>
</feature>
<dbReference type="Proteomes" id="UP000180057">
    <property type="component" value="Unassembled WGS sequence"/>
</dbReference>